<dbReference type="Proteomes" id="UP001596026">
    <property type="component" value="Unassembled WGS sequence"/>
</dbReference>
<dbReference type="EMBL" id="JBHSGT010000020">
    <property type="protein sequence ID" value="MFC4709606.1"/>
    <property type="molecule type" value="Genomic_DNA"/>
</dbReference>
<evidence type="ECO:0008006" key="3">
    <source>
        <dbReference type="Google" id="ProtNLM"/>
    </source>
</evidence>
<accession>A0ABV9M1B5</accession>
<name>A0ABV9M1B5_9ENTE</name>
<dbReference type="RefSeq" id="WP_379963707.1">
    <property type="nucleotide sequence ID" value="NZ_JBHSGT010000020.1"/>
</dbReference>
<sequence length="231" mass="26713">MGKKVIVLSSLVILTNLLLSCQKKVTTDMDDFVKQNQSDIQHSIETLINPSEKGLAYTIDFSDTTYHQPQLKYPNPYFSVPVTIQNEPKYTVAFNLFLKDEPQQTQTFSAVYDERETKNAQRIRYGFPDGQVYFLFGNQEQIFRKAIETLGGHLNQQLSKGELITPELMLKETFDTQRWSSNLNTVQLDYLQWFQDYAEGKFNVMDKASATTYKLKDPVRLELSQIVKNVI</sequence>
<dbReference type="PROSITE" id="PS51257">
    <property type="entry name" value="PROKAR_LIPOPROTEIN"/>
    <property type="match status" value="1"/>
</dbReference>
<gene>
    <name evidence="1" type="ORF">ACFO3L_03040</name>
</gene>
<reference evidence="2" key="1">
    <citation type="journal article" date="2019" name="Int. J. Syst. Evol. Microbiol.">
        <title>The Global Catalogue of Microorganisms (GCM) 10K type strain sequencing project: providing services to taxonomists for standard genome sequencing and annotation.</title>
        <authorList>
            <consortium name="The Broad Institute Genomics Platform"/>
            <consortium name="The Broad Institute Genome Sequencing Center for Infectious Disease"/>
            <person name="Wu L."/>
            <person name="Ma J."/>
        </authorList>
    </citation>
    <scope>NUCLEOTIDE SEQUENCE [LARGE SCALE GENOMIC DNA]</scope>
    <source>
        <strain evidence="2">CGMCC 1.19061</strain>
    </source>
</reference>
<organism evidence="1 2">
    <name type="scientific">Enterococcus eurekensis</name>
    <dbReference type="NCBI Taxonomy" id="1159753"/>
    <lineage>
        <taxon>Bacteria</taxon>
        <taxon>Bacillati</taxon>
        <taxon>Bacillota</taxon>
        <taxon>Bacilli</taxon>
        <taxon>Lactobacillales</taxon>
        <taxon>Enterococcaceae</taxon>
        <taxon>Enterococcus</taxon>
    </lineage>
</organism>
<keyword evidence="2" id="KW-1185">Reference proteome</keyword>
<proteinExistence type="predicted"/>
<comment type="caution">
    <text evidence="1">The sequence shown here is derived from an EMBL/GenBank/DDBJ whole genome shotgun (WGS) entry which is preliminary data.</text>
</comment>
<evidence type="ECO:0000313" key="1">
    <source>
        <dbReference type="EMBL" id="MFC4709606.1"/>
    </source>
</evidence>
<protein>
    <recommendedName>
        <fullName evidence="3">DUF4825 domain-containing protein</fullName>
    </recommendedName>
</protein>
<evidence type="ECO:0000313" key="2">
    <source>
        <dbReference type="Proteomes" id="UP001596026"/>
    </source>
</evidence>